<organism evidence="1 2">
    <name type="scientific">Dyadobacter jejuensis</name>
    <dbReference type="NCBI Taxonomy" id="1082580"/>
    <lineage>
        <taxon>Bacteria</taxon>
        <taxon>Pseudomonadati</taxon>
        <taxon>Bacteroidota</taxon>
        <taxon>Cytophagia</taxon>
        <taxon>Cytophagales</taxon>
        <taxon>Spirosomataceae</taxon>
        <taxon>Dyadobacter</taxon>
    </lineage>
</organism>
<dbReference type="SUPFAM" id="SSF55729">
    <property type="entry name" value="Acyl-CoA N-acyltransferases (Nat)"/>
    <property type="match status" value="1"/>
</dbReference>
<evidence type="ECO:0000313" key="2">
    <source>
        <dbReference type="Proteomes" id="UP000245880"/>
    </source>
</evidence>
<evidence type="ECO:0000313" key="1">
    <source>
        <dbReference type="EMBL" id="PWJ47223.1"/>
    </source>
</evidence>
<comment type="caution">
    <text evidence="1">The sequence shown here is derived from an EMBL/GenBank/DDBJ whole genome shotgun (WGS) entry which is preliminary data.</text>
</comment>
<accession>A0A315ZQ45</accession>
<keyword evidence="2" id="KW-1185">Reference proteome</keyword>
<dbReference type="Gene3D" id="3.40.630.30">
    <property type="match status" value="1"/>
</dbReference>
<dbReference type="RefSeq" id="WP_109678535.1">
    <property type="nucleotide sequence ID" value="NZ_QGDT01000068.1"/>
</dbReference>
<evidence type="ECO:0008006" key="3">
    <source>
        <dbReference type="Google" id="ProtNLM"/>
    </source>
</evidence>
<sequence>MTVKDIRKYINRLNNKKASETIFTRQISKTVDFAKVWIRQPRVTDVGINDGGRFEFFFIKNEFNEYVGAVYFMPNDLHWYIIPKYRKKGYLSNALGESILPYLFDNKNENIRITIQRTSNGNGNYLNSKGVALRLGFKPINQEETVFELNTNDFNWDKENIMEVYTQISSERFQVLKSRASFALKTLQKISDELSMTLDIDDDDDINQLNRIANRFYYRISDSESDNSATKDRTR</sequence>
<reference evidence="1 2" key="1">
    <citation type="submission" date="2018-03" db="EMBL/GenBank/DDBJ databases">
        <title>Genomic Encyclopedia of Archaeal and Bacterial Type Strains, Phase II (KMG-II): from individual species to whole genera.</title>
        <authorList>
            <person name="Goeker M."/>
        </authorList>
    </citation>
    <scope>NUCLEOTIDE SEQUENCE [LARGE SCALE GENOMIC DNA]</scope>
    <source>
        <strain evidence="1 2">DSM 100346</strain>
    </source>
</reference>
<gene>
    <name evidence="1" type="ORF">CLV98_1682</name>
</gene>
<dbReference type="OrthoDB" id="797909at2"/>
<dbReference type="Proteomes" id="UP000245880">
    <property type="component" value="Unassembled WGS sequence"/>
</dbReference>
<protein>
    <recommendedName>
        <fullName evidence="3">Acetyltransferase (GNAT) family protein</fullName>
    </recommendedName>
</protein>
<proteinExistence type="predicted"/>
<name>A0A315ZQ45_9BACT</name>
<dbReference type="AlphaFoldDB" id="A0A315ZQ45"/>
<dbReference type="InterPro" id="IPR016181">
    <property type="entry name" value="Acyl_CoA_acyltransferase"/>
</dbReference>
<dbReference type="EMBL" id="QGDT01000068">
    <property type="protein sequence ID" value="PWJ47223.1"/>
    <property type="molecule type" value="Genomic_DNA"/>
</dbReference>